<evidence type="ECO:0000313" key="8">
    <source>
        <dbReference type="Proteomes" id="UP001249851"/>
    </source>
</evidence>
<dbReference type="PROSITE" id="PS50262">
    <property type="entry name" value="G_PROTEIN_RECEP_F1_2"/>
    <property type="match status" value="1"/>
</dbReference>
<feature type="transmembrane region" description="Helical" evidence="5">
    <location>
        <begin position="125"/>
        <end position="147"/>
    </location>
</feature>
<evidence type="ECO:0000256" key="3">
    <source>
        <dbReference type="ARBA" id="ARBA00022989"/>
    </source>
</evidence>
<comment type="caution">
    <text evidence="7">The sequence shown here is derived from an EMBL/GenBank/DDBJ whole genome shotgun (WGS) entry which is preliminary data.</text>
</comment>
<dbReference type="PANTHER" id="PTHR45698">
    <property type="entry name" value="TRACE AMINE-ASSOCIATED RECEPTOR 19N-RELATED"/>
    <property type="match status" value="1"/>
</dbReference>
<dbReference type="InterPro" id="IPR000276">
    <property type="entry name" value="GPCR_Rhodpsn"/>
</dbReference>
<evidence type="ECO:0000256" key="1">
    <source>
        <dbReference type="ARBA" id="ARBA00004370"/>
    </source>
</evidence>
<protein>
    <submittedName>
        <fullName evidence="7">Galanin receptor 2b</fullName>
    </submittedName>
</protein>
<gene>
    <name evidence="7" type="ORF">P5673_020660</name>
</gene>
<keyword evidence="4 5" id="KW-0472">Membrane</keyword>
<reference evidence="7" key="2">
    <citation type="journal article" date="2023" name="Science">
        <title>Genomic signatures of disease resistance in endangered staghorn corals.</title>
        <authorList>
            <person name="Vollmer S.V."/>
            <person name="Selwyn J.D."/>
            <person name="Despard B.A."/>
            <person name="Roesel C.L."/>
        </authorList>
    </citation>
    <scope>NUCLEOTIDE SEQUENCE</scope>
    <source>
        <strain evidence="7">K2</strain>
    </source>
</reference>
<keyword evidence="8" id="KW-1185">Reference proteome</keyword>
<keyword evidence="7" id="KW-0675">Receptor</keyword>
<evidence type="ECO:0000256" key="4">
    <source>
        <dbReference type="ARBA" id="ARBA00023136"/>
    </source>
</evidence>
<sequence>MKTLALVYAAFVIALIFFNLLGNSLVCFLIIKNKTMKTSLNWLLFYLAVADLLVAVFFVYPCILNAFLKQPSGVTGEILCKFFTEGTLGWAAASTSSFLLVAVAFERYFATLYPFRSLNRRRPKWLLPFFSILGILLVIPLMTVLYFDEKTGKCMRKWPSYMSPKVFSASWSLCNSMIPICIMGYLYARIVWHLRNDTFPPGSSRMQMAKSRAKVALCLLSEVVPGGYTTVYLVSTVSALLNSCVNPVIYSLHSRQFRRNLASLCFKN</sequence>
<evidence type="ECO:0000256" key="5">
    <source>
        <dbReference type="SAM" id="Phobius"/>
    </source>
</evidence>
<feature type="transmembrane region" description="Helical" evidence="5">
    <location>
        <begin position="6"/>
        <end position="31"/>
    </location>
</feature>
<feature type="transmembrane region" description="Helical" evidence="5">
    <location>
        <begin position="167"/>
        <end position="188"/>
    </location>
</feature>
<reference evidence="7" key="1">
    <citation type="journal article" date="2023" name="G3 (Bethesda)">
        <title>Whole genome assembly and annotation of the endangered Caribbean coral Acropora cervicornis.</title>
        <authorList>
            <person name="Selwyn J.D."/>
            <person name="Vollmer S.V."/>
        </authorList>
    </citation>
    <scope>NUCLEOTIDE SEQUENCE</scope>
    <source>
        <strain evidence="7">K2</strain>
    </source>
</reference>
<dbReference type="GO" id="GO:0004930">
    <property type="term" value="F:G protein-coupled receptor activity"/>
    <property type="evidence" value="ECO:0007669"/>
    <property type="project" value="InterPro"/>
</dbReference>
<evidence type="ECO:0000256" key="2">
    <source>
        <dbReference type="ARBA" id="ARBA00022692"/>
    </source>
</evidence>
<dbReference type="Gene3D" id="1.20.1070.10">
    <property type="entry name" value="Rhodopsin 7-helix transmembrane proteins"/>
    <property type="match status" value="1"/>
</dbReference>
<organism evidence="7 8">
    <name type="scientific">Acropora cervicornis</name>
    <name type="common">Staghorn coral</name>
    <dbReference type="NCBI Taxonomy" id="6130"/>
    <lineage>
        <taxon>Eukaryota</taxon>
        <taxon>Metazoa</taxon>
        <taxon>Cnidaria</taxon>
        <taxon>Anthozoa</taxon>
        <taxon>Hexacorallia</taxon>
        <taxon>Scleractinia</taxon>
        <taxon>Astrocoeniina</taxon>
        <taxon>Acroporidae</taxon>
        <taxon>Acropora</taxon>
    </lineage>
</organism>
<dbReference type="InterPro" id="IPR017452">
    <property type="entry name" value="GPCR_Rhodpsn_7TM"/>
</dbReference>
<dbReference type="SUPFAM" id="SSF81321">
    <property type="entry name" value="Family A G protein-coupled receptor-like"/>
    <property type="match status" value="1"/>
</dbReference>
<feature type="domain" description="G-protein coupled receptors family 1 profile" evidence="6">
    <location>
        <begin position="22"/>
        <end position="250"/>
    </location>
</feature>
<feature type="transmembrane region" description="Helical" evidence="5">
    <location>
        <begin position="43"/>
        <end position="68"/>
    </location>
</feature>
<proteinExistence type="predicted"/>
<dbReference type="Pfam" id="PF00001">
    <property type="entry name" value="7tm_1"/>
    <property type="match status" value="1"/>
</dbReference>
<comment type="subcellular location">
    <subcellularLocation>
        <location evidence="1">Membrane</location>
    </subcellularLocation>
</comment>
<keyword evidence="3 5" id="KW-1133">Transmembrane helix</keyword>
<evidence type="ECO:0000259" key="6">
    <source>
        <dbReference type="PROSITE" id="PS50262"/>
    </source>
</evidence>
<dbReference type="AlphaFoldDB" id="A0AAD9V0W2"/>
<feature type="transmembrane region" description="Helical" evidence="5">
    <location>
        <begin position="88"/>
        <end position="105"/>
    </location>
</feature>
<dbReference type="PANTHER" id="PTHR45698:SF1">
    <property type="entry name" value="TRACE AMINE-ASSOCIATED RECEPTOR 13C-LIKE"/>
    <property type="match status" value="1"/>
</dbReference>
<dbReference type="GO" id="GO:0016020">
    <property type="term" value="C:membrane"/>
    <property type="evidence" value="ECO:0007669"/>
    <property type="project" value="UniProtKB-SubCell"/>
</dbReference>
<evidence type="ECO:0000313" key="7">
    <source>
        <dbReference type="EMBL" id="KAK2557179.1"/>
    </source>
</evidence>
<keyword evidence="2 5" id="KW-0812">Transmembrane</keyword>
<dbReference type="Proteomes" id="UP001249851">
    <property type="component" value="Unassembled WGS sequence"/>
</dbReference>
<name>A0AAD9V0W2_ACRCE</name>
<dbReference type="EMBL" id="JARQWQ010000051">
    <property type="protein sequence ID" value="KAK2557179.1"/>
    <property type="molecule type" value="Genomic_DNA"/>
</dbReference>
<accession>A0AAD9V0W2</accession>
<dbReference type="PRINTS" id="PR00237">
    <property type="entry name" value="GPCRRHODOPSN"/>
</dbReference>